<dbReference type="PROSITE" id="PS00059">
    <property type="entry name" value="ADH_ZINC"/>
    <property type="match status" value="1"/>
</dbReference>
<dbReference type="InterPro" id="IPR013149">
    <property type="entry name" value="ADH-like_C"/>
</dbReference>
<dbReference type="PANTHER" id="PTHR43350">
    <property type="entry name" value="NAD-DEPENDENT ALCOHOL DEHYDROGENASE"/>
    <property type="match status" value="1"/>
</dbReference>
<sequence>MSTGVTTAAVVWEQGGPFALEEVQLAPLRPDEVRVRLVAVGVCHTDLSVVAGVTPFPLPGVLGHEGVGEVVEAGPAVTRTRPGDRVLLTFTSCGRCRHCRGGHPAHCDDHLSLNLLGGRRADGTATVRAGSAELNAHFFGQSSFAREVVADERGVVVLPADLPDDDLPTLAPLGCGIQTGAGAVLNVLRPRPGTTLVVTGAGAVGLAAVMAARMTAVSRIVVADRAPERLEVARELGATDVIDAREQGIADGVLAATGGHGADHVVETTGVVSVLDETIDALAVGGCCAVVGAPRTGSRAGFDVPRLLPGRTIRGVTMGDSEPETFVPFLVGAHRRGALPLERIERRYAFEDINTAVRDAAAGTTIKPVLVF</sequence>
<dbReference type="SUPFAM" id="SSF50129">
    <property type="entry name" value="GroES-like"/>
    <property type="match status" value="1"/>
</dbReference>
<evidence type="ECO:0000256" key="2">
    <source>
        <dbReference type="ARBA" id="ARBA00008072"/>
    </source>
</evidence>
<evidence type="ECO:0000256" key="3">
    <source>
        <dbReference type="ARBA" id="ARBA00022723"/>
    </source>
</evidence>
<name>A0ABP9AKW6_9PSEU</name>
<dbReference type="InterPro" id="IPR036291">
    <property type="entry name" value="NAD(P)-bd_dom_sf"/>
</dbReference>
<evidence type="ECO:0000313" key="9">
    <source>
        <dbReference type="Proteomes" id="UP001500928"/>
    </source>
</evidence>
<protein>
    <submittedName>
        <fullName evidence="8">NAD(P)-dependent alcohol dehydrogenase</fullName>
    </submittedName>
</protein>
<organism evidence="8 9">
    <name type="scientific">Actinomycetospora chlora</name>
    <dbReference type="NCBI Taxonomy" id="663608"/>
    <lineage>
        <taxon>Bacteria</taxon>
        <taxon>Bacillati</taxon>
        <taxon>Actinomycetota</taxon>
        <taxon>Actinomycetes</taxon>
        <taxon>Pseudonocardiales</taxon>
        <taxon>Pseudonocardiaceae</taxon>
        <taxon>Actinomycetospora</taxon>
    </lineage>
</organism>
<dbReference type="Gene3D" id="3.40.50.720">
    <property type="entry name" value="NAD(P)-binding Rossmann-like Domain"/>
    <property type="match status" value="1"/>
</dbReference>
<evidence type="ECO:0000256" key="4">
    <source>
        <dbReference type="ARBA" id="ARBA00022833"/>
    </source>
</evidence>
<dbReference type="SUPFAM" id="SSF51735">
    <property type="entry name" value="NAD(P)-binding Rossmann-fold domains"/>
    <property type="match status" value="1"/>
</dbReference>
<dbReference type="InterPro" id="IPR002328">
    <property type="entry name" value="ADH_Zn_CS"/>
</dbReference>
<proteinExistence type="inferred from homology"/>
<evidence type="ECO:0000256" key="6">
    <source>
        <dbReference type="RuleBase" id="RU361277"/>
    </source>
</evidence>
<keyword evidence="9" id="KW-1185">Reference proteome</keyword>
<dbReference type="Gene3D" id="3.90.180.10">
    <property type="entry name" value="Medium-chain alcohol dehydrogenases, catalytic domain"/>
    <property type="match status" value="1"/>
</dbReference>
<feature type="domain" description="Enoyl reductase (ER)" evidence="7">
    <location>
        <begin position="15"/>
        <end position="370"/>
    </location>
</feature>
<comment type="caution">
    <text evidence="8">The sequence shown here is derived from an EMBL/GenBank/DDBJ whole genome shotgun (WGS) entry which is preliminary data.</text>
</comment>
<dbReference type="SMART" id="SM00829">
    <property type="entry name" value="PKS_ER"/>
    <property type="match status" value="1"/>
</dbReference>
<keyword evidence="5" id="KW-0560">Oxidoreductase</keyword>
<dbReference type="RefSeq" id="WP_345412617.1">
    <property type="nucleotide sequence ID" value="NZ_BAABHO010000009.1"/>
</dbReference>
<comment type="similarity">
    <text evidence="2 6">Belongs to the zinc-containing alcohol dehydrogenase family.</text>
</comment>
<dbReference type="Proteomes" id="UP001500928">
    <property type="component" value="Unassembled WGS sequence"/>
</dbReference>
<evidence type="ECO:0000256" key="1">
    <source>
        <dbReference type="ARBA" id="ARBA00001947"/>
    </source>
</evidence>
<evidence type="ECO:0000259" key="7">
    <source>
        <dbReference type="SMART" id="SM00829"/>
    </source>
</evidence>
<dbReference type="CDD" id="cd08278">
    <property type="entry name" value="benzyl_alcohol_DH"/>
    <property type="match status" value="1"/>
</dbReference>
<dbReference type="EMBL" id="BAABHO010000009">
    <property type="protein sequence ID" value="GAA4782890.1"/>
    <property type="molecule type" value="Genomic_DNA"/>
</dbReference>
<evidence type="ECO:0000313" key="8">
    <source>
        <dbReference type="EMBL" id="GAA4782890.1"/>
    </source>
</evidence>
<keyword evidence="3 6" id="KW-0479">Metal-binding</keyword>
<dbReference type="PANTHER" id="PTHR43350:SF2">
    <property type="entry name" value="GROES-LIKE ZINC-BINDING ALCOHOL DEHYDROGENASE FAMILY PROTEIN"/>
    <property type="match status" value="1"/>
</dbReference>
<evidence type="ECO:0000256" key="5">
    <source>
        <dbReference type="ARBA" id="ARBA00023002"/>
    </source>
</evidence>
<gene>
    <name evidence="8" type="ORF">GCM10023200_15410</name>
</gene>
<keyword evidence="4 6" id="KW-0862">Zinc</keyword>
<accession>A0ABP9AKW6</accession>
<reference evidence="9" key="1">
    <citation type="journal article" date="2019" name="Int. J. Syst. Evol. Microbiol.">
        <title>The Global Catalogue of Microorganisms (GCM) 10K type strain sequencing project: providing services to taxonomists for standard genome sequencing and annotation.</title>
        <authorList>
            <consortium name="The Broad Institute Genomics Platform"/>
            <consortium name="The Broad Institute Genome Sequencing Center for Infectious Disease"/>
            <person name="Wu L."/>
            <person name="Ma J."/>
        </authorList>
    </citation>
    <scope>NUCLEOTIDE SEQUENCE [LARGE SCALE GENOMIC DNA]</scope>
    <source>
        <strain evidence="9">JCM 17979</strain>
    </source>
</reference>
<dbReference type="Pfam" id="PF08240">
    <property type="entry name" value="ADH_N"/>
    <property type="match status" value="1"/>
</dbReference>
<dbReference type="InterPro" id="IPR013154">
    <property type="entry name" value="ADH-like_N"/>
</dbReference>
<dbReference type="InterPro" id="IPR020843">
    <property type="entry name" value="ER"/>
</dbReference>
<dbReference type="InterPro" id="IPR011032">
    <property type="entry name" value="GroES-like_sf"/>
</dbReference>
<comment type="cofactor">
    <cofactor evidence="1 6">
        <name>Zn(2+)</name>
        <dbReference type="ChEBI" id="CHEBI:29105"/>
    </cofactor>
</comment>
<dbReference type="Pfam" id="PF00107">
    <property type="entry name" value="ADH_zinc_N"/>
    <property type="match status" value="1"/>
</dbReference>